<keyword evidence="3" id="KW-1185">Reference proteome</keyword>
<dbReference type="InParanoid" id="A0A077ZVC7"/>
<evidence type="ECO:0000313" key="2">
    <source>
        <dbReference type="EMBL" id="CDW72376.1"/>
    </source>
</evidence>
<evidence type="ECO:0008006" key="4">
    <source>
        <dbReference type="Google" id="ProtNLM"/>
    </source>
</evidence>
<feature type="transmembrane region" description="Helical" evidence="1">
    <location>
        <begin position="78"/>
        <end position="100"/>
    </location>
</feature>
<dbReference type="Proteomes" id="UP000039865">
    <property type="component" value="Unassembled WGS sequence"/>
</dbReference>
<feature type="transmembrane region" description="Helical" evidence="1">
    <location>
        <begin position="16"/>
        <end position="40"/>
    </location>
</feature>
<evidence type="ECO:0000256" key="1">
    <source>
        <dbReference type="SAM" id="Phobius"/>
    </source>
</evidence>
<keyword evidence="1" id="KW-1133">Transmembrane helix</keyword>
<keyword evidence="1" id="KW-0472">Membrane</keyword>
<gene>
    <name evidence="2" type="primary">Contig12545.g13392</name>
    <name evidence="2" type="ORF">STYLEM_1335</name>
</gene>
<name>A0A077ZVC7_STYLE</name>
<proteinExistence type="predicted"/>
<evidence type="ECO:0000313" key="3">
    <source>
        <dbReference type="Proteomes" id="UP000039865"/>
    </source>
</evidence>
<protein>
    <recommendedName>
        <fullName evidence="4">DUF3899 domain-containing protein</fullName>
    </recommendedName>
</protein>
<dbReference type="AlphaFoldDB" id="A0A077ZVC7"/>
<reference evidence="2 3" key="1">
    <citation type="submission" date="2014-06" db="EMBL/GenBank/DDBJ databases">
        <authorList>
            <person name="Swart Estienne"/>
        </authorList>
    </citation>
    <scope>NUCLEOTIDE SEQUENCE [LARGE SCALE GENOMIC DNA]</scope>
    <source>
        <strain evidence="2 3">130c</strain>
    </source>
</reference>
<organism evidence="2 3">
    <name type="scientific">Stylonychia lemnae</name>
    <name type="common">Ciliate</name>
    <dbReference type="NCBI Taxonomy" id="5949"/>
    <lineage>
        <taxon>Eukaryota</taxon>
        <taxon>Sar</taxon>
        <taxon>Alveolata</taxon>
        <taxon>Ciliophora</taxon>
        <taxon>Intramacronucleata</taxon>
        <taxon>Spirotrichea</taxon>
        <taxon>Stichotrichia</taxon>
        <taxon>Sporadotrichida</taxon>
        <taxon>Oxytrichidae</taxon>
        <taxon>Stylonychinae</taxon>
        <taxon>Stylonychia</taxon>
    </lineage>
</organism>
<accession>A0A077ZVC7</accession>
<sequence>MTVYASKNASSFELSLNLACWVINFFDSLGGLFISLYMLISHDDLEYFKKEHRIYFITKKEYQGQFEKMEMQFKVKSGYYGVLFAISLVMLILTLIDFLGSVM</sequence>
<dbReference type="EMBL" id="CCKQ01001278">
    <property type="protein sequence ID" value="CDW72376.1"/>
    <property type="molecule type" value="Genomic_DNA"/>
</dbReference>
<keyword evidence="1" id="KW-0812">Transmembrane</keyword>